<dbReference type="SUPFAM" id="SSF50447">
    <property type="entry name" value="Translation proteins"/>
    <property type="match status" value="1"/>
</dbReference>
<dbReference type="PANTHER" id="PTHR11229">
    <property type="entry name" value="50S RIBOSOMAL PROTEIN L3"/>
    <property type="match status" value="1"/>
</dbReference>
<evidence type="ECO:0000256" key="6">
    <source>
        <dbReference type="ARBA" id="ARBA00035243"/>
    </source>
</evidence>
<dbReference type="AlphaFoldDB" id="A0A8J6T786"/>
<comment type="subunit">
    <text evidence="7 9">Part of the 50S ribosomal subunit. Forms a cluster with proteins L14 and L19.</text>
</comment>
<dbReference type="NCBIfam" id="TIGR03625">
    <property type="entry name" value="L3_bact"/>
    <property type="match status" value="1"/>
</dbReference>
<dbReference type="GO" id="GO:0006412">
    <property type="term" value="P:translation"/>
    <property type="evidence" value="ECO:0007669"/>
    <property type="project" value="UniProtKB-UniRule"/>
</dbReference>
<keyword evidence="5 7" id="KW-0687">Ribonucleoprotein</keyword>
<evidence type="ECO:0000313" key="11">
    <source>
        <dbReference type="Proteomes" id="UP000650524"/>
    </source>
</evidence>
<comment type="similarity">
    <text evidence="1 7 8">Belongs to the universal ribosomal protein uL3 family.</text>
</comment>
<dbReference type="InterPro" id="IPR019926">
    <property type="entry name" value="Ribosomal_uL3_CS"/>
</dbReference>
<evidence type="ECO:0000256" key="8">
    <source>
        <dbReference type="RuleBase" id="RU003905"/>
    </source>
</evidence>
<dbReference type="FunFam" id="2.40.30.10:FF:000004">
    <property type="entry name" value="50S ribosomal protein L3"/>
    <property type="match status" value="1"/>
</dbReference>
<dbReference type="GO" id="GO:0003735">
    <property type="term" value="F:structural constituent of ribosome"/>
    <property type="evidence" value="ECO:0007669"/>
    <property type="project" value="UniProtKB-UniRule"/>
</dbReference>
<dbReference type="PANTHER" id="PTHR11229:SF16">
    <property type="entry name" value="LARGE RIBOSOMAL SUBUNIT PROTEIN UL3C"/>
    <property type="match status" value="1"/>
</dbReference>
<comment type="function">
    <text evidence="7 9">One of the primary rRNA binding proteins, it binds directly near the 3'-end of the 23S rRNA, where it nucleates assembly of the 50S subunit.</text>
</comment>
<dbReference type="GO" id="GO:0019843">
    <property type="term" value="F:rRNA binding"/>
    <property type="evidence" value="ECO:0007669"/>
    <property type="project" value="UniProtKB-UniRule"/>
</dbReference>
<evidence type="ECO:0000256" key="1">
    <source>
        <dbReference type="ARBA" id="ARBA00006540"/>
    </source>
</evidence>
<dbReference type="Proteomes" id="UP000650524">
    <property type="component" value="Unassembled WGS sequence"/>
</dbReference>
<dbReference type="Gene3D" id="2.40.30.10">
    <property type="entry name" value="Translation factors"/>
    <property type="match status" value="1"/>
</dbReference>
<keyword evidence="4 7" id="KW-0689">Ribosomal protein</keyword>
<dbReference type="Gene3D" id="3.30.160.810">
    <property type="match status" value="1"/>
</dbReference>
<keyword evidence="3 7" id="KW-0694">RNA-binding</keyword>
<organism evidence="10 11">
    <name type="scientific">Candidatus Desulfacyla euxinica</name>
    <dbReference type="NCBI Taxonomy" id="2841693"/>
    <lineage>
        <taxon>Bacteria</taxon>
        <taxon>Deltaproteobacteria</taxon>
        <taxon>Candidatus Desulfacyla</taxon>
    </lineage>
</organism>
<evidence type="ECO:0000313" key="10">
    <source>
        <dbReference type="EMBL" id="MBC8176844.1"/>
    </source>
</evidence>
<protein>
    <recommendedName>
        <fullName evidence="6 7">Large ribosomal subunit protein uL3</fullName>
    </recommendedName>
</protein>
<accession>A0A8J6T786</accession>
<dbReference type="EMBL" id="JACNJD010000167">
    <property type="protein sequence ID" value="MBC8176844.1"/>
    <property type="molecule type" value="Genomic_DNA"/>
</dbReference>
<name>A0A8J6T786_9DELT</name>
<dbReference type="Pfam" id="PF00297">
    <property type="entry name" value="Ribosomal_L3"/>
    <property type="match status" value="1"/>
</dbReference>
<dbReference type="FunFam" id="3.30.160.810:FF:000001">
    <property type="entry name" value="50S ribosomal protein L3"/>
    <property type="match status" value="1"/>
</dbReference>
<dbReference type="InterPro" id="IPR000597">
    <property type="entry name" value="Ribosomal_uL3"/>
</dbReference>
<evidence type="ECO:0000256" key="3">
    <source>
        <dbReference type="ARBA" id="ARBA00022884"/>
    </source>
</evidence>
<evidence type="ECO:0000256" key="9">
    <source>
        <dbReference type="RuleBase" id="RU003906"/>
    </source>
</evidence>
<reference evidence="10 11" key="1">
    <citation type="submission" date="2020-08" db="EMBL/GenBank/DDBJ databases">
        <title>Bridging the membrane lipid divide: bacteria of the FCB group superphylum have the potential to synthesize archaeal ether lipids.</title>
        <authorList>
            <person name="Villanueva L."/>
            <person name="Von Meijenfeldt F.A.B."/>
            <person name="Westbye A.B."/>
            <person name="Yadav S."/>
            <person name="Hopmans E.C."/>
            <person name="Dutilh B.E."/>
            <person name="Sinninghe Damste J.S."/>
        </authorList>
    </citation>
    <scope>NUCLEOTIDE SEQUENCE [LARGE SCALE GENOMIC DNA]</scope>
    <source>
        <strain evidence="10">NIOZ-UU27</strain>
    </source>
</reference>
<comment type="caution">
    <text evidence="10">The sequence shown here is derived from an EMBL/GenBank/DDBJ whole genome shotgun (WGS) entry which is preliminary data.</text>
</comment>
<evidence type="ECO:0000256" key="5">
    <source>
        <dbReference type="ARBA" id="ARBA00023274"/>
    </source>
</evidence>
<keyword evidence="2 7" id="KW-0699">rRNA-binding</keyword>
<proteinExistence type="inferred from homology"/>
<dbReference type="HAMAP" id="MF_01325_B">
    <property type="entry name" value="Ribosomal_uL3_B"/>
    <property type="match status" value="1"/>
</dbReference>
<evidence type="ECO:0000256" key="4">
    <source>
        <dbReference type="ARBA" id="ARBA00022980"/>
    </source>
</evidence>
<dbReference type="InterPro" id="IPR019927">
    <property type="entry name" value="Ribosomal_uL3_bac/org-type"/>
</dbReference>
<dbReference type="GO" id="GO:0022625">
    <property type="term" value="C:cytosolic large ribosomal subunit"/>
    <property type="evidence" value="ECO:0007669"/>
    <property type="project" value="TreeGrafter"/>
</dbReference>
<dbReference type="InterPro" id="IPR009000">
    <property type="entry name" value="Transl_B-barrel_sf"/>
</dbReference>
<gene>
    <name evidence="7 10" type="primary">rplC</name>
    <name evidence="10" type="ORF">H8E19_05520</name>
</gene>
<sequence length="210" mass="22968">MVNKLFGKKLGMTSHFLEDGGSVPVTVLKVGPCVVIQKKTREREGYDALQMGYGPKKESRINKPLKGQFKDAGGRFFTTLREIRVDDPEAFEVGQEIKSDIFNIGELVNVRGLSKGRGFAGVMKRWGFSGGNKTHGSRSHRIPGSIGCSATPGKVQKGKKMPGRMGYQHVTIKNLKVVDVRPEMDLILVQGAVPGAPNNFLEIWKSQAGV</sequence>
<dbReference type="PROSITE" id="PS00474">
    <property type="entry name" value="RIBOSOMAL_L3"/>
    <property type="match status" value="1"/>
</dbReference>
<evidence type="ECO:0000256" key="7">
    <source>
        <dbReference type="HAMAP-Rule" id="MF_01325"/>
    </source>
</evidence>
<evidence type="ECO:0000256" key="2">
    <source>
        <dbReference type="ARBA" id="ARBA00022730"/>
    </source>
</evidence>